<accession>A0A929FBS9</accession>
<name>A0A929FBS9_LEPEC</name>
<evidence type="ECO:0000313" key="2">
    <source>
        <dbReference type="Proteomes" id="UP000615026"/>
    </source>
</evidence>
<feature type="non-terminal residue" evidence="1">
    <location>
        <position position="1"/>
    </location>
</feature>
<protein>
    <submittedName>
        <fullName evidence="1">NB-ARC domain-containing protein</fullName>
    </submittedName>
</protein>
<dbReference type="InterPro" id="IPR011990">
    <property type="entry name" value="TPR-like_helical_dom_sf"/>
</dbReference>
<dbReference type="RefSeq" id="WP_228016584.1">
    <property type="nucleotide sequence ID" value="NZ_JADEXP010000646.1"/>
</dbReference>
<dbReference type="EMBL" id="JADEXP010000646">
    <property type="protein sequence ID" value="MBE9071016.1"/>
    <property type="molecule type" value="Genomic_DNA"/>
</dbReference>
<dbReference type="SUPFAM" id="SSF48452">
    <property type="entry name" value="TPR-like"/>
    <property type="match status" value="1"/>
</dbReference>
<organism evidence="1 2">
    <name type="scientific">Leptolyngbya cf. ectocarpi LEGE 11479</name>
    <dbReference type="NCBI Taxonomy" id="1828722"/>
    <lineage>
        <taxon>Bacteria</taxon>
        <taxon>Bacillati</taxon>
        <taxon>Cyanobacteriota</taxon>
        <taxon>Cyanophyceae</taxon>
        <taxon>Leptolyngbyales</taxon>
        <taxon>Leptolyngbyaceae</taxon>
        <taxon>Leptolyngbya group</taxon>
        <taxon>Leptolyngbya</taxon>
    </lineage>
</organism>
<reference evidence="1" key="1">
    <citation type="submission" date="2020-10" db="EMBL/GenBank/DDBJ databases">
        <authorList>
            <person name="Castelo-Branco R."/>
            <person name="Eusebio N."/>
            <person name="Adriana R."/>
            <person name="Vieira A."/>
            <person name="Brugerolle De Fraissinette N."/>
            <person name="Rezende De Castro R."/>
            <person name="Schneider M.P."/>
            <person name="Vasconcelos V."/>
            <person name="Leao P.N."/>
        </authorList>
    </citation>
    <scope>NUCLEOTIDE SEQUENCE</scope>
    <source>
        <strain evidence="1">LEGE 11479</strain>
    </source>
</reference>
<dbReference type="Proteomes" id="UP000615026">
    <property type="component" value="Unassembled WGS sequence"/>
</dbReference>
<proteinExistence type="predicted"/>
<gene>
    <name evidence="1" type="ORF">IQ260_30735</name>
</gene>
<sequence length="363" mass="40848">LADYVGSADLRQQLRTEEPLKYRLAAVFEQLETPLLLVLDDFEQNLELVGDRHRLLPGVAEMLSSMIWAVRQTESDHRLLLTCRYEFEFSGLSALYRQPLATLKGANLEKKCQRLDAFQPKSRVDTVLQVKAKTLSDGNPRLLEWLSKVLVDVTTDAETILAAMAEKTEEFRENILAETLLSQQSDEIRALLTRGLIYQLPVPREAMVAVGTEEAEQHIGRAVALGLMEQNADDSLRVPRVLPLEVPEDEELAGLAAKELYRLWWEAAESSSEAQRLEMHRLAIMGEEGEIAAEIAYQLAGQFRGKSRYKEAVNLCQKSLQVTTSHRLSHELATSAREIGEVDLASTFFDQALETCPDADFSY</sequence>
<evidence type="ECO:0000313" key="1">
    <source>
        <dbReference type="EMBL" id="MBE9071016.1"/>
    </source>
</evidence>
<dbReference type="AlphaFoldDB" id="A0A929FBS9"/>
<keyword evidence="2" id="KW-1185">Reference proteome</keyword>
<dbReference type="Gene3D" id="1.25.40.10">
    <property type="entry name" value="Tetratricopeptide repeat domain"/>
    <property type="match status" value="1"/>
</dbReference>
<comment type="caution">
    <text evidence="1">The sequence shown here is derived from an EMBL/GenBank/DDBJ whole genome shotgun (WGS) entry which is preliminary data.</text>
</comment>